<protein>
    <recommendedName>
        <fullName evidence="1">DUF4488 domain-containing protein</fullName>
    </recommendedName>
</protein>
<reference evidence="2" key="1">
    <citation type="journal article" date="2012" name="PLoS ONE">
        <title>Gene sets for utilization of primary and secondary nutrition supplies in the distal gut of endangered iberian lynx.</title>
        <authorList>
            <person name="Alcaide M."/>
            <person name="Messina E."/>
            <person name="Richter M."/>
            <person name="Bargiela R."/>
            <person name="Peplies J."/>
            <person name="Huws S.A."/>
            <person name="Newbold C.J."/>
            <person name="Golyshin P.N."/>
            <person name="Simon M.A."/>
            <person name="Lopez G."/>
            <person name="Yakimov M.M."/>
            <person name="Ferrer M."/>
        </authorList>
    </citation>
    <scope>NUCLEOTIDE SEQUENCE</scope>
</reference>
<evidence type="ECO:0000313" key="2">
    <source>
        <dbReference type="EMBL" id="EJX05885.1"/>
    </source>
</evidence>
<proteinExistence type="predicted"/>
<comment type="caution">
    <text evidence="2">The sequence shown here is derived from an EMBL/GenBank/DDBJ whole genome shotgun (WGS) entry which is preliminary data.</text>
</comment>
<dbReference type="EMBL" id="AMCI01001328">
    <property type="protein sequence ID" value="EJX05885.1"/>
    <property type="molecule type" value="Genomic_DNA"/>
</dbReference>
<feature type="domain" description="DUF4488" evidence="1">
    <location>
        <begin position="33"/>
        <end position="160"/>
    </location>
</feature>
<gene>
    <name evidence="2" type="ORF">EVA_05978</name>
</gene>
<dbReference type="Gene3D" id="2.40.128.490">
    <property type="entry name" value="Uncharacterised protein PF14869, DUF4488"/>
    <property type="match status" value="1"/>
</dbReference>
<organism evidence="2">
    <name type="scientific">gut metagenome</name>
    <dbReference type="NCBI Taxonomy" id="749906"/>
    <lineage>
        <taxon>unclassified sequences</taxon>
        <taxon>metagenomes</taxon>
        <taxon>organismal metagenomes</taxon>
    </lineage>
</organism>
<dbReference type="AlphaFoldDB" id="J9GYG7"/>
<accession>J9GYG7</accession>
<sequence length="164" mass="18477">MKRHYLFLLVMAFMLISTSNVMGQKSSGFTPANLKGIWQMCFYVSGSPQLPGELKPSNSFKILSDDGKFTNMVVVPNHGAIIIGSGSYKQTAANAFTEHVEKNLHLPQLIGSDNILEFEMKGGDVMVVKFFVKTDKDGNEINSWYYETWKRVKMPTAYPKDLVR</sequence>
<name>J9GYG7_9ZZZZ</name>
<evidence type="ECO:0000259" key="1">
    <source>
        <dbReference type="Pfam" id="PF14869"/>
    </source>
</evidence>
<dbReference type="Pfam" id="PF14869">
    <property type="entry name" value="DUF4488"/>
    <property type="match status" value="1"/>
</dbReference>
<dbReference type="InterPro" id="IPR027991">
    <property type="entry name" value="DUF4488"/>
</dbReference>